<protein>
    <submittedName>
        <fullName evidence="1">Uncharacterized protein</fullName>
    </submittedName>
</protein>
<name>F1A4Q1_DICPU</name>
<organism evidence="1 2">
    <name type="scientific">Dictyostelium purpureum</name>
    <name type="common">Slime mold</name>
    <dbReference type="NCBI Taxonomy" id="5786"/>
    <lineage>
        <taxon>Eukaryota</taxon>
        <taxon>Amoebozoa</taxon>
        <taxon>Evosea</taxon>
        <taxon>Eumycetozoa</taxon>
        <taxon>Dictyostelia</taxon>
        <taxon>Dictyosteliales</taxon>
        <taxon>Dictyosteliaceae</taxon>
        <taxon>Dictyostelium</taxon>
    </lineage>
</organism>
<gene>
    <name evidence="1" type="ORF">DICPUDRAFT_159675</name>
</gene>
<proteinExistence type="predicted"/>
<dbReference type="RefSeq" id="XP_003294645.1">
    <property type="nucleotide sequence ID" value="XM_003294597.1"/>
</dbReference>
<dbReference type="KEGG" id="dpp:DICPUDRAFT_159675"/>
<evidence type="ECO:0000313" key="1">
    <source>
        <dbReference type="EMBL" id="EGC28824.1"/>
    </source>
</evidence>
<feature type="non-terminal residue" evidence="1">
    <location>
        <position position="1"/>
    </location>
</feature>
<evidence type="ECO:0000313" key="2">
    <source>
        <dbReference type="Proteomes" id="UP000001064"/>
    </source>
</evidence>
<accession>F1A4Q1</accession>
<keyword evidence="2" id="KW-1185">Reference proteome</keyword>
<dbReference type="InParanoid" id="F1A4Q1"/>
<dbReference type="Proteomes" id="UP000001064">
    <property type="component" value="Unassembled WGS sequence"/>
</dbReference>
<dbReference type="EMBL" id="GL871536">
    <property type="protein sequence ID" value="EGC28824.1"/>
    <property type="molecule type" value="Genomic_DNA"/>
</dbReference>
<dbReference type="VEuPathDB" id="AmoebaDB:DICPUDRAFT_159675"/>
<sequence length="213" mass="26233">FIFKKNNRCPCRCSTIKGEYCHHCAFNSDFRDKVYVESLHLGYDHRNYRDRLDGIHSLERSMLYDEQVQQNLRLYQQQTRQQQQHELPYQQQMNLEHHQIMQLRQQQQLEKQQLYQQQEQERQRQQQYQRFQQDFLFYQIQQQHLQQLEQLHQQKATKTTTTKTTTFFLEILLNEDQIINKIVSFYVSIIKSLNLRKSTSSSKNKSHLYQHFK</sequence>
<reference evidence="2" key="1">
    <citation type="journal article" date="2011" name="Genome Biol.">
        <title>Comparative genomics of the social amoebae Dictyostelium discoideum and Dictyostelium purpureum.</title>
        <authorList>
            <consortium name="US DOE Joint Genome Institute (JGI-PGF)"/>
            <person name="Sucgang R."/>
            <person name="Kuo A."/>
            <person name="Tian X."/>
            <person name="Salerno W."/>
            <person name="Parikh A."/>
            <person name="Feasley C.L."/>
            <person name="Dalin E."/>
            <person name="Tu H."/>
            <person name="Huang E."/>
            <person name="Barry K."/>
            <person name="Lindquist E."/>
            <person name="Shapiro H."/>
            <person name="Bruce D."/>
            <person name="Schmutz J."/>
            <person name="Salamov A."/>
            <person name="Fey P."/>
            <person name="Gaudet P."/>
            <person name="Anjard C."/>
            <person name="Babu M.M."/>
            <person name="Basu S."/>
            <person name="Bushmanova Y."/>
            <person name="van der Wel H."/>
            <person name="Katoh-Kurasawa M."/>
            <person name="Dinh C."/>
            <person name="Coutinho P.M."/>
            <person name="Saito T."/>
            <person name="Elias M."/>
            <person name="Schaap P."/>
            <person name="Kay R.R."/>
            <person name="Henrissat B."/>
            <person name="Eichinger L."/>
            <person name="Rivero F."/>
            <person name="Putnam N.H."/>
            <person name="West C.M."/>
            <person name="Loomis W.F."/>
            <person name="Chisholm R.L."/>
            <person name="Shaulsky G."/>
            <person name="Strassmann J.E."/>
            <person name="Queller D.C."/>
            <person name="Kuspa A."/>
            <person name="Grigoriev I.V."/>
        </authorList>
    </citation>
    <scope>NUCLEOTIDE SEQUENCE [LARGE SCALE GENOMIC DNA]</scope>
    <source>
        <strain evidence="2">QSDP1</strain>
    </source>
</reference>
<dbReference type="AlphaFoldDB" id="F1A4Q1"/>
<dbReference type="GeneID" id="10507108"/>